<dbReference type="Gene3D" id="3.40.50.150">
    <property type="entry name" value="Vaccinia Virus protein VP39"/>
    <property type="match status" value="1"/>
</dbReference>
<keyword evidence="5" id="KW-0489">Methyltransferase</keyword>
<dbReference type="STRING" id="307507.A0A2V0PMA0"/>
<evidence type="ECO:0000256" key="5">
    <source>
        <dbReference type="ARBA" id="ARBA00022603"/>
    </source>
</evidence>
<dbReference type="PANTHER" id="PTHR11579:SF0">
    <property type="entry name" value="PROTEIN-L-ISOASPARTATE(D-ASPARTATE) O-METHYLTRANSFERASE"/>
    <property type="match status" value="1"/>
</dbReference>
<evidence type="ECO:0000256" key="6">
    <source>
        <dbReference type="ARBA" id="ARBA00022679"/>
    </source>
</evidence>
<evidence type="ECO:0000256" key="7">
    <source>
        <dbReference type="ARBA" id="ARBA00022691"/>
    </source>
</evidence>
<evidence type="ECO:0000256" key="4">
    <source>
        <dbReference type="ARBA" id="ARBA00022490"/>
    </source>
</evidence>
<keyword evidence="6" id="KW-0808">Transferase</keyword>
<proteinExistence type="inferred from homology"/>
<dbReference type="OrthoDB" id="73890at2759"/>
<reference evidence="9 10" key="1">
    <citation type="journal article" date="2018" name="Sci. Rep.">
        <title>Raphidocelis subcapitata (=Pseudokirchneriella subcapitata) provides an insight into genome evolution and environmental adaptations in the Sphaeropleales.</title>
        <authorList>
            <person name="Suzuki S."/>
            <person name="Yamaguchi H."/>
            <person name="Nakajima N."/>
            <person name="Kawachi M."/>
        </authorList>
    </citation>
    <scope>NUCLEOTIDE SEQUENCE [LARGE SCALE GENOMIC DNA]</scope>
    <source>
        <strain evidence="9 10">NIES-35</strain>
    </source>
</reference>
<comment type="similarity">
    <text evidence="2">Belongs to the methyltransferase superfamily. L-isoaspartyl/D-aspartyl protein methyltransferase family.</text>
</comment>
<dbReference type="AlphaFoldDB" id="A0A2V0PMA0"/>
<keyword evidence="4" id="KW-0963">Cytoplasm</keyword>
<sequence length="388" mass="39749">MHTARAARFVRTDNRLAPRLGARYMIPAQAALATGRRAAIAAAAAVCCAVAALHSRSYPAAGSPHSRSPQLQQLPQQHQQPHRPAARPAPPRRPLADAAPPAAAGGAAPAGAAGGMQGVARLFGSGRAGGGQAGAARAGQDRLVDYLITSELVKTPRVEAALRAVDRKKFVDPAHAPPAESYQDTPLPIGYAQTISAPHMHAICLELLEGHLKPGARALDVGSGSGYLAAAMALMVAPDGRVLGVEKVPELAVRSVESIQAAAPGLLPPGARAGDAAARLGAPAGAAGGGAAVLEIVHGNALADWLEREPPFDAIHVGAAADELHALLVRALAPGGRMVIPVGPRYASQVLTVVDKAADGSVSSREMMHVGYVPLTRPSEMEDGWRRA</sequence>
<protein>
    <recommendedName>
        <fullName evidence="3">protein-L-isoaspartate(D-aspartate) O-methyltransferase</fullName>
        <ecNumber evidence="3">2.1.1.77</ecNumber>
    </recommendedName>
</protein>
<dbReference type="InParanoid" id="A0A2V0PMA0"/>
<name>A0A2V0PMA0_9CHLO</name>
<evidence type="ECO:0000256" key="8">
    <source>
        <dbReference type="SAM" id="MobiDB-lite"/>
    </source>
</evidence>
<feature type="region of interest" description="Disordered" evidence="8">
    <location>
        <begin position="58"/>
        <end position="111"/>
    </location>
</feature>
<comment type="subcellular location">
    <subcellularLocation>
        <location evidence="1">Cytoplasm</location>
    </subcellularLocation>
</comment>
<dbReference type="InterPro" id="IPR000682">
    <property type="entry name" value="PCMT"/>
</dbReference>
<dbReference type="GO" id="GO:0005737">
    <property type="term" value="C:cytoplasm"/>
    <property type="evidence" value="ECO:0007669"/>
    <property type="project" value="UniProtKB-SubCell"/>
</dbReference>
<dbReference type="EMBL" id="BDRX01000126">
    <property type="protein sequence ID" value="GBF98477.1"/>
    <property type="molecule type" value="Genomic_DNA"/>
</dbReference>
<evidence type="ECO:0000256" key="3">
    <source>
        <dbReference type="ARBA" id="ARBA00011890"/>
    </source>
</evidence>
<evidence type="ECO:0000313" key="10">
    <source>
        <dbReference type="Proteomes" id="UP000247498"/>
    </source>
</evidence>
<feature type="compositionally biased region" description="Low complexity" evidence="8">
    <location>
        <begin position="63"/>
        <end position="79"/>
    </location>
</feature>
<dbReference type="GO" id="GO:0004719">
    <property type="term" value="F:protein-L-isoaspartate (D-aspartate) O-methyltransferase activity"/>
    <property type="evidence" value="ECO:0007669"/>
    <property type="project" value="UniProtKB-EC"/>
</dbReference>
<evidence type="ECO:0000313" key="9">
    <source>
        <dbReference type="EMBL" id="GBF98477.1"/>
    </source>
</evidence>
<gene>
    <name evidence="9" type="ORF">Rsub_11687</name>
</gene>
<dbReference type="SUPFAM" id="SSF53335">
    <property type="entry name" value="S-adenosyl-L-methionine-dependent methyltransferases"/>
    <property type="match status" value="1"/>
</dbReference>
<keyword evidence="10" id="KW-1185">Reference proteome</keyword>
<dbReference type="EC" id="2.1.1.77" evidence="3"/>
<dbReference type="Proteomes" id="UP000247498">
    <property type="component" value="Unassembled WGS sequence"/>
</dbReference>
<keyword evidence="7" id="KW-0949">S-adenosyl-L-methionine</keyword>
<feature type="compositionally biased region" description="Low complexity" evidence="8">
    <location>
        <begin position="96"/>
        <end position="111"/>
    </location>
</feature>
<dbReference type="Pfam" id="PF01135">
    <property type="entry name" value="PCMT"/>
    <property type="match status" value="1"/>
</dbReference>
<dbReference type="CDD" id="cd02440">
    <property type="entry name" value="AdoMet_MTases"/>
    <property type="match status" value="1"/>
</dbReference>
<comment type="caution">
    <text evidence="9">The sequence shown here is derived from an EMBL/GenBank/DDBJ whole genome shotgun (WGS) entry which is preliminary data.</text>
</comment>
<evidence type="ECO:0000256" key="1">
    <source>
        <dbReference type="ARBA" id="ARBA00004496"/>
    </source>
</evidence>
<accession>A0A2V0PMA0</accession>
<evidence type="ECO:0000256" key="2">
    <source>
        <dbReference type="ARBA" id="ARBA00005369"/>
    </source>
</evidence>
<dbReference type="GO" id="GO:0032259">
    <property type="term" value="P:methylation"/>
    <property type="evidence" value="ECO:0007669"/>
    <property type="project" value="UniProtKB-KW"/>
</dbReference>
<dbReference type="InterPro" id="IPR029063">
    <property type="entry name" value="SAM-dependent_MTases_sf"/>
</dbReference>
<organism evidence="9 10">
    <name type="scientific">Raphidocelis subcapitata</name>
    <dbReference type="NCBI Taxonomy" id="307507"/>
    <lineage>
        <taxon>Eukaryota</taxon>
        <taxon>Viridiplantae</taxon>
        <taxon>Chlorophyta</taxon>
        <taxon>core chlorophytes</taxon>
        <taxon>Chlorophyceae</taxon>
        <taxon>CS clade</taxon>
        <taxon>Sphaeropleales</taxon>
        <taxon>Selenastraceae</taxon>
        <taxon>Raphidocelis</taxon>
    </lineage>
</organism>
<dbReference type="PANTHER" id="PTHR11579">
    <property type="entry name" value="PROTEIN-L-ISOASPARTATE O-METHYLTRANSFERASE"/>
    <property type="match status" value="1"/>
</dbReference>
<dbReference type="FunCoup" id="A0A2V0PMA0">
    <property type="interactions" value="1419"/>
</dbReference>